<evidence type="ECO:0000256" key="1">
    <source>
        <dbReference type="ARBA" id="ARBA00010090"/>
    </source>
</evidence>
<dbReference type="Proteomes" id="UP000694565">
    <property type="component" value="Unplaced"/>
</dbReference>
<dbReference type="GO" id="GO:0016020">
    <property type="term" value="C:membrane"/>
    <property type="evidence" value="ECO:0007669"/>
    <property type="project" value="TreeGrafter"/>
</dbReference>
<evidence type="ECO:0000256" key="3">
    <source>
        <dbReference type="SAM" id="Phobius"/>
    </source>
</evidence>
<feature type="compositionally biased region" description="Basic and acidic residues" evidence="2">
    <location>
        <begin position="138"/>
        <end position="147"/>
    </location>
</feature>
<dbReference type="PANTHER" id="PTHR14096">
    <property type="entry name" value="APOLIPOPROTEIN L"/>
    <property type="match status" value="1"/>
</dbReference>
<dbReference type="Pfam" id="PF05461">
    <property type="entry name" value="ApoL"/>
    <property type="match status" value="1"/>
</dbReference>
<accession>A0A8C2XPK9</accession>
<dbReference type="GO" id="GO:0008289">
    <property type="term" value="F:lipid binding"/>
    <property type="evidence" value="ECO:0007669"/>
    <property type="project" value="InterPro"/>
</dbReference>
<comment type="similarity">
    <text evidence="1">Belongs to the apolipoprotein L family.</text>
</comment>
<reference evidence="4" key="2">
    <citation type="submission" date="2025-09" db="UniProtKB">
        <authorList>
            <consortium name="Ensembl"/>
        </authorList>
    </citation>
    <scope>IDENTIFICATION</scope>
</reference>
<keyword evidence="3" id="KW-1133">Transmembrane helix</keyword>
<dbReference type="GeneTree" id="ENSGT01030000234599"/>
<feature type="compositionally biased region" description="Basic residues" evidence="2">
    <location>
        <begin position="93"/>
        <end position="107"/>
    </location>
</feature>
<evidence type="ECO:0000313" key="5">
    <source>
        <dbReference type="Proteomes" id="UP000694565"/>
    </source>
</evidence>
<evidence type="ECO:0000313" key="4">
    <source>
        <dbReference type="Ensembl" id="ENSCLMP00005022000.1"/>
    </source>
</evidence>
<feature type="transmembrane region" description="Helical" evidence="3">
    <location>
        <begin position="315"/>
        <end position="338"/>
    </location>
</feature>
<keyword evidence="3" id="KW-0472">Membrane</keyword>
<keyword evidence="5" id="KW-1185">Reference proteome</keyword>
<organism evidence="4 5">
    <name type="scientific">Cyclopterus lumpus</name>
    <name type="common">Lumpsucker</name>
    <dbReference type="NCBI Taxonomy" id="8103"/>
    <lineage>
        <taxon>Eukaryota</taxon>
        <taxon>Metazoa</taxon>
        <taxon>Chordata</taxon>
        <taxon>Craniata</taxon>
        <taxon>Vertebrata</taxon>
        <taxon>Euteleostomi</taxon>
        <taxon>Actinopterygii</taxon>
        <taxon>Neopterygii</taxon>
        <taxon>Teleostei</taxon>
        <taxon>Neoteleostei</taxon>
        <taxon>Acanthomorphata</taxon>
        <taxon>Eupercaria</taxon>
        <taxon>Perciformes</taxon>
        <taxon>Cottioidei</taxon>
        <taxon>Cottales</taxon>
        <taxon>Cyclopteridae</taxon>
        <taxon>Cyclopterus</taxon>
    </lineage>
</organism>
<proteinExistence type="inferred from homology"/>
<dbReference type="AlphaFoldDB" id="A0A8C2XPK9"/>
<name>A0A8C2XPK9_CYCLU</name>
<keyword evidence="3" id="KW-0812">Transmembrane</keyword>
<dbReference type="GO" id="GO:0042157">
    <property type="term" value="P:lipoprotein metabolic process"/>
    <property type="evidence" value="ECO:0007669"/>
    <property type="project" value="InterPro"/>
</dbReference>
<feature type="region of interest" description="Disordered" evidence="2">
    <location>
        <begin position="1"/>
        <end position="201"/>
    </location>
</feature>
<feature type="transmembrane region" description="Helical" evidence="3">
    <location>
        <begin position="344"/>
        <end position="369"/>
    </location>
</feature>
<dbReference type="PANTHER" id="PTHR14096:SF64">
    <property type="match status" value="1"/>
</dbReference>
<dbReference type="GO" id="GO:0005576">
    <property type="term" value="C:extracellular region"/>
    <property type="evidence" value="ECO:0007669"/>
    <property type="project" value="InterPro"/>
</dbReference>
<dbReference type="InterPro" id="IPR008405">
    <property type="entry name" value="ApoL"/>
</dbReference>
<dbReference type="GO" id="GO:0006869">
    <property type="term" value="P:lipid transport"/>
    <property type="evidence" value="ECO:0007669"/>
    <property type="project" value="InterPro"/>
</dbReference>
<feature type="compositionally biased region" description="Basic and acidic residues" evidence="2">
    <location>
        <begin position="108"/>
        <end position="121"/>
    </location>
</feature>
<feature type="compositionally biased region" description="Basic and acidic residues" evidence="2">
    <location>
        <begin position="159"/>
        <end position="168"/>
    </location>
</feature>
<sequence>MSLLSKPKGAHGYTPRKNSKDKSQEECVGAHGYAPRRKSQDDDDDFGEVEERGHSLPSASKAAFMDDELFPERHRLSGGFTGDDPYDVENCKPKKPAKMKLLHVGRRSSREDMLHEADHQKQKSSCSAEEPYDEDWMEDCKPDRFAERGTCAASPGEMNDSHEDETCKPKKKSKLKDFMKPKSKKKATQPEWEDPPGAASSDFLSEAAKAEWLAAQTDECTNAGLEDEDEGGDTDSLMEWWNTVEQWDEVPSDNEDQVIREDESKSFIILAGKVHRGLRVFNKVFTERAEGLWQAVISLHAIADNINDFHQKARIAGITGGTTTAVGGATAIAGLVLAPFTMGISLVVVTAVGVGVATAGGITSASAAISDNVNNMHDRKKVEIILEAYEAHLQAIAKILHFVNQGVYKLRGHPFLRSGTQHYSEDWEVRKAVQMVNLVDSPVMRAAEVTDASNASVQGLFKSIDKYFIKDSRELKKGYKKEVVVQIKEVANVLNDGIVELNALREELQDATGNM</sequence>
<dbReference type="Ensembl" id="ENSCLMT00005023073.1">
    <property type="protein sequence ID" value="ENSCLMP00005022000.1"/>
    <property type="gene ID" value="ENSCLMG00005010928.1"/>
</dbReference>
<evidence type="ECO:0000256" key="2">
    <source>
        <dbReference type="SAM" id="MobiDB-lite"/>
    </source>
</evidence>
<reference evidence="4" key="1">
    <citation type="submission" date="2025-08" db="UniProtKB">
        <authorList>
            <consortium name="Ensembl"/>
        </authorList>
    </citation>
    <scope>IDENTIFICATION</scope>
</reference>
<protein>
    <submittedName>
        <fullName evidence="4">Si:cabz01007807.1</fullName>
    </submittedName>
</protein>